<dbReference type="KEGG" id="cman:A9D14_19230"/>
<keyword evidence="2" id="KW-1133">Transmembrane helix</keyword>
<feature type="transmembrane region" description="Helical" evidence="2">
    <location>
        <begin position="499"/>
        <end position="522"/>
    </location>
</feature>
<dbReference type="InterPro" id="IPR004147">
    <property type="entry name" value="ABC1_dom"/>
</dbReference>
<dbReference type="RefSeq" id="WP_066850937.1">
    <property type="nucleotide sequence ID" value="NZ_CP019604.1"/>
</dbReference>
<feature type="domain" description="ABC1 atypical kinase-like" evidence="3">
    <location>
        <begin position="73"/>
        <end position="305"/>
    </location>
</feature>
<dbReference type="EMBL" id="CP019604">
    <property type="protein sequence ID" value="ARU18454.1"/>
    <property type="molecule type" value="Genomic_DNA"/>
</dbReference>
<geneLocation type="plasmid" evidence="4">
    <name>pCME4A9II</name>
</geneLocation>
<dbReference type="Proteomes" id="UP000195807">
    <property type="component" value="Plasmid pCME4A9II"/>
</dbReference>
<name>A0A1Z1FI07_9SPHN</name>
<protein>
    <submittedName>
        <fullName evidence="5">AarF/ABC1/UbiB kinase family protein</fullName>
    </submittedName>
</protein>
<keyword evidence="5" id="KW-0808">Transferase</keyword>
<geneLocation type="plasmid" evidence="6">
    <name>pcme4a9ii</name>
</geneLocation>
<evidence type="ECO:0000259" key="3">
    <source>
        <dbReference type="Pfam" id="PF03109"/>
    </source>
</evidence>
<evidence type="ECO:0000313" key="7">
    <source>
        <dbReference type="Proteomes" id="UP000515297"/>
    </source>
</evidence>
<feature type="transmembrane region" description="Helical" evidence="2">
    <location>
        <begin position="474"/>
        <end position="492"/>
    </location>
</feature>
<dbReference type="PANTHER" id="PTHR10566">
    <property type="entry name" value="CHAPERONE-ACTIVITY OF BC1 COMPLEX CABC1 -RELATED"/>
    <property type="match status" value="1"/>
</dbReference>
<dbReference type="Pfam" id="PF03109">
    <property type="entry name" value="ABC1"/>
    <property type="match status" value="1"/>
</dbReference>
<keyword evidence="5" id="KW-0418">Kinase</keyword>
<reference evidence="4 6" key="1">
    <citation type="submission" date="2017-01" db="EMBL/GenBank/DDBJ databases">
        <title>Complete genome sequence of esterase-producing bacterium Croceicoccus marinus E4A9.</title>
        <authorList>
            <person name="Wu Y.-H."/>
            <person name="Cheng H."/>
            <person name="Xu L."/>
            <person name="Huo Y.-Y."/>
            <person name="Wang C.-S."/>
            <person name="Xu X.-W."/>
        </authorList>
    </citation>
    <scope>NUCLEOTIDE SEQUENCE [LARGE SCALE GENOMIC DNA]</scope>
    <source>
        <strain evidence="4 6">E4A9</strain>
        <plasmid evidence="4">pCME4A9II</plasmid>
        <plasmid evidence="6">Plasmid pcme4a9ii</plasmid>
    </source>
</reference>
<dbReference type="PANTHER" id="PTHR10566:SF113">
    <property type="entry name" value="PROTEIN ACTIVITY OF BC1 COMPLEX KINASE 7, CHLOROPLASTIC"/>
    <property type="match status" value="1"/>
</dbReference>
<geneLocation type="plasmid" evidence="5 7">
    <name>plas1</name>
</geneLocation>
<dbReference type="GO" id="GO:0016301">
    <property type="term" value="F:kinase activity"/>
    <property type="evidence" value="ECO:0007669"/>
    <property type="project" value="UniProtKB-KW"/>
</dbReference>
<reference evidence="5 7" key="2">
    <citation type="submission" date="2020-08" db="EMBL/GenBank/DDBJ databases">
        <authorList>
            <person name="Liu G."/>
            <person name="Sun C."/>
        </authorList>
    </citation>
    <scope>NUCLEOTIDE SEQUENCE [LARGE SCALE GENOMIC DNA]</scope>
    <source>
        <strain evidence="5 7">OT19</strain>
        <plasmid evidence="5 7">plas1</plasmid>
    </source>
</reference>
<comment type="similarity">
    <text evidence="1">Belongs to the protein kinase superfamily. ADCK protein kinase family.</text>
</comment>
<keyword evidence="2" id="KW-0472">Membrane</keyword>
<evidence type="ECO:0000256" key="1">
    <source>
        <dbReference type="ARBA" id="ARBA00009670"/>
    </source>
</evidence>
<proteinExistence type="inferred from homology"/>
<dbReference type="InterPro" id="IPR011009">
    <property type="entry name" value="Kinase-like_dom_sf"/>
</dbReference>
<dbReference type="Proteomes" id="UP000515297">
    <property type="component" value="Plasmid plas1"/>
</dbReference>
<dbReference type="EMBL" id="CP060053">
    <property type="protein sequence ID" value="QNE06880.1"/>
    <property type="molecule type" value="Genomic_DNA"/>
</dbReference>
<keyword evidence="4" id="KW-0614">Plasmid</keyword>
<dbReference type="InterPro" id="IPR050154">
    <property type="entry name" value="UbiB_kinase"/>
</dbReference>
<evidence type="ECO:0000313" key="6">
    <source>
        <dbReference type="Proteomes" id="UP000195807"/>
    </source>
</evidence>
<keyword evidence="2" id="KW-0812">Transmembrane</keyword>
<organism evidence="4 6">
    <name type="scientific">Croceicoccus marinus</name>
    <dbReference type="NCBI Taxonomy" id="450378"/>
    <lineage>
        <taxon>Bacteria</taxon>
        <taxon>Pseudomonadati</taxon>
        <taxon>Pseudomonadota</taxon>
        <taxon>Alphaproteobacteria</taxon>
        <taxon>Sphingomonadales</taxon>
        <taxon>Erythrobacteraceae</taxon>
        <taxon>Croceicoccus</taxon>
    </lineage>
</organism>
<evidence type="ECO:0000313" key="5">
    <source>
        <dbReference type="EMBL" id="QNE06880.1"/>
    </source>
</evidence>
<dbReference type="CDD" id="cd05121">
    <property type="entry name" value="ABC1_ADCK3-like"/>
    <property type="match status" value="1"/>
</dbReference>
<gene>
    <name evidence="4" type="ORF">A9D14_19230</name>
    <name evidence="5" type="ORF">H4O24_17590</name>
</gene>
<sequence length="531" mass="59006">MIGRLLHIGARAIGLLGLAAYERLRRTPPDRSCLPRRARISLERLGPTFVKLGQTLSLRRDLLSERWLDELGRLQDNVEPFPGAEAQQAVEEAFGQSTEQLFATFETKPLAAASIAQVHRARLHNGRAVIVKIRRPAIRARIDRDMRALVATTRLLIIIAPRLERLQPLRLVDEIWANLRKETDFRQEARNIRRFNEAFRDWPSLFIPNVIDDLQTETVLVQEMSGGTGIADPSVDGPRLAEVLVDAYLNQFFVIGLFHGDPHPGNLFVTPDGRLCFHDFGLTGYLDNRTRRALAFFLQAFVSGDPLWMLDSAIDLGLLHQVDDRSAFIRGIDEILADYASLPLKDWSLAEAVLRVAHLGPDDKVMLPQNLVVLMRTLFLIESALRTLDPDLKILDTLLARGRDVMKRLLSDETGNGGRARLKAEAALAAHDLPGVLAAFLRRLQSDGFHPAIIVRHEGLETIEAHLDRTGNRLALALVTLGLYIAASLLMLHSAGPRVLGNVPLLALLGYLLALGLSFRLVGAVGRSGRL</sequence>
<evidence type="ECO:0000313" key="4">
    <source>
        <dbReference type="EMBL" id="ARU18454.1"/>
    </source>
</evidence>
<dbReference type="OrthoDB" id="9795390at2"/>
<accession>A0A1Z1FI07</accession>
<evidence type="ECO:0000256" key="2">
    <source>
        <dbReference type="SAM" id="Phobius"/>
    </source>
</evidence>
<dbReference type="SUPFAM" id="SSF56112">
    <property type="entry name" value="Protein kinase-like (PK-like)"/>
    <property type="match status" value="1"/>
</dbReference>
<dbReference type="STRING" id="450378.GCA_001661675_03857"/>
<keyword evidence="6" id="KW-1185">Reference proteome</keyword>
<dbReference type="AlphaFoldDB" id="A0A1Z1FI07"/>